<feature type="region of interest" description="Disordered" evidence="1">
    <location>
        <begin position="247"/>
        <end position="267"/>
    </location>
</feature>
<dbReference type="InterPro" id="IPR013320">
    <property type="entry name" value="ConA-like_dom_sf"/>
</dbReference>
<keyword evidence="4" id="KW-1185">Reference proteome</keyword>
<proteinExistence type="predicted"/>
<reference evidence="3 4" key="1">
    <citation type="submission" date="2018-03" db="EMBL/GenBank/DDBJ databases">
        <title>Genomic Encyclopedia of Archaeal and Bacterial Type Strains, Phase II (KMG-II): from individual species to whole genera.</title>
        <authorList>
            <person name="Goeker M."/>
        </authorList>
    </citation>
    <scope>NUCLEOTIDE SEQUENCE [LARGE SCALE GENOMIC DNA]</scope>
    <source>
        <strain evidence="3 4">ATCC BAA-1496</strain>
    </source>
</reference>
<dbReference type="EMBL" id="PVTI01000006">
    <property type="protein sequence ID" value="PRY61332.1"/>
    <property type="molecule type" value="Genomic_DNA"/>
</dbReference>
<name>A0A2T0UTS3_9MICO</name>
<evidence type="ECO:0000256" key="1">
    <source>
        <dbReference type="SAM" id="MobiDB-lite"/>
    </source>
</evidence>
<evidence type="ECO:0000313" key="3">
    <source>
        <dbReference type="EMBL" id="PRY61332.1"/>
    </source>
</evidence>
<evidence type="ECO:0000256" key="2">
    <source>
        <dbReference type="SAM" id="SignalP"/>
    </source>
</evidence>
<organism evidence="3 4">
    <name type="scientific">Knoellia remsis</name>
    <dbReference type="NCBI Taxonomy" id="407159"/>
    <lineage>
        <taxon>Bacteria</taxon>
        <taxon>Bacillati</taxon>
        <taxon>Actinomycetota</taxon>
        <taxon>Actinomycetes</taxon>
        <taxon>Micrococcales</taxon>
        <taxon>Intrasporangiaceae</taxon>
        <taxon>Knoellia</taxon>
    </lineage>
</organism>
<gene>
    <name evidence="3" type="ORF">BCF74_10680</name>
</gene>
<comment type="caution">
    <text evidence="3">The sequence shown here is derived from an EMBL/GenBank/DDBJ whole genome shotgun (WGS) entry which is preliminary data.</text>
</comment>
<dbReference type="AlphaFoldDB" id="A0A2T0UTS3"/>
<dbReference type="Proteomes" id="UP000237822">
    <property type="component" value="Unassembled WGS sequence"/>
</dbReference>
<protein>
    <submittedName>
        <fullName evidence="3">Alpha-L-fucosidase</fullName>
    </submittedName>
</protein>
<feature type="signal peptide" evidence="2">
    <location>
        <begin position="1"/>
        <end position="20"/>
    </location>
</feature>
<dbReference type="SUPFAM" id="SSF51445">
    <property type="entry name" value="(Trans)glycosidases"/>
    <property type="match status" value="1"/>
</dbReference>
<accession>A0A2T0UTS3</accession>
<evidence type="ECO:0000313" key="4">
    <source>
        <dbReference type="Proteomes" id="UP000237822"/>
    </source>
</evidence>
<keyword evidence="2" id="KW-0732">Signal</keyword>
<dbReference type="Gene3D" id="3.20.20.80">
    <property type="entry name" value="Glycosidases"/>
    <property type="match status" value="1"/>
</dbReference>
<dbReference type="SUPFAM" id="SSF49899">
    <property type="entry name" value="Concanavalin A-like lectins/glucanases"/>
    <property type="match status" value="1"/>
</dbReference>
<dbReference type="OrthoDB" id="7176684at2"/>
<dbReference type="RefSeq" id="WP_106296936.1">
    <property type="nucleotide sequence ID" value="NZ_PVTI01000006.1"/>
</dbReference>
<feature type="chain" id="PRO_5039449639" evidence="2">
    <location>
        <begin position="21"/>
        <end position="344"/>
    </location>
</feature>
<sequence>MAHTTRIRSAALGLVTVLMAALPSVTSIPATSAAETDALNIGFNGSLVGTTAYTTAGSEIMRGMAHRADGAEAQDPTVGVRLGGGRQGIIFDASTLNLGDGSTATTGFIAEVKFTPAATQGSLATLFAAGGGLQVRYQDGLLRYGYDSFTDGSWVSNTQTVRVPAAGTEHAFSLQYLPGTTGTRLVAYLDGVAQPEVTSPDPASLNPDLRSRFGFGNDVHPQALTRGFTGSLRQVRVAPGTATFETSNFELQPSGPTTPPEQPCEPKTYEPANTIPVTATDCAANLVKAASALRPTEQQWAWQEHNLSAFIHFGINTFYNQEWGHGTEDPAKFNPTGPVDTDAW</sequence>
<dbReference type="InterPro" id="IPR017853">
    <property type="entry name" value="GH"/>
</dbReference>